<proteinExistence type="predicted"/>
<dbReference type="OrthoDB" id="1434596at2759"/>
<sequence length="239" mass="27662">KFSRVEFSRFNGEDLNGWLHMANQFFEVDATPEPHKVRPASIHLEGKLLQWHLFMKSYRNPLPIPLLDYVNAISCRFGDLAYEDPLADLKNLSQTSYNTKPLPSKYMEERRMKNLCFWDEKFIPDHKCKNRQVYMMEVDGITEEEEKEGYEDYTIKDTALQPQVLLHALTGSIGQDTTQVVAVVRRKHLQVLIDSGSTNNFLIEDIVQKLGLPLVDIPMVNVRIANGEQLHCSKMCKDF</sequence>
<evidence type="ECO:0008006" key="3">
    <source>
        <dbReference type="Google" id="ProtNLM"/>
    </source>
</evidence>
<gene>
    <name evidence="1" type="ORF">CFOL_v3_31497</name>
</gene>
<dbReference type="CDD" id="cd00303">
    <property type="entry name" value="retropepsin_like"/>
    <property type="match status" value="1"/>
</dbReference>
<keyword evidence="2" id="KW-1185">Reference proteome</keyword>
<dbReference type="AlphaFoldDB" id="A0A1Q3D6Y0"/>
<accession>A0A1Q3D6Y0</accession>
<evidence type="ECO:0000313" key="2">
    <source>
        <dbReference type="Proteomes" id="UP000187406"/>
    </source>
</evidence>
<protein>
    <recommendedName>
        <fullName evidence="3">Gag-asp_proteas domain-containing protein</fullName>
    </recommendedName>
</protein>
<reference evidence="2" key="1">
    <citation type="submission" date="2016-04" db="EMBL/GenBank/DDBJ databases">
        <title>Cephalotus genome sequencing.</title>
        <authorList>
            <person name="Fukushima K."/>
            <person name="Hasebe M."/>
            <person name="Fang X."/>
        </authorList>
    </citation>
    <scope>NUCLEOTIDE SEQUENCE [LARGE SCALE GENOMIC DNA]</scope>
    <source>
        <strain evidence="2">cv. St1</strain>
    </source>
</reference>
<comment type="caution">
    <text evidence="1">The sequence shown here is derived from an EMBL/GenBank/DDBJ whole genome shotgun (WGS) entry which is preliminary data.</text>
</comment>
<dbReference type="EMBL" id="BDDD01004663">
    <property type="protein sequence ID" value="GAV88073.1"/>
    <property type="molecule type" value="Genomic_DNA"/>
</dbReference>
<evidence type="ECO:0000313" key="1">
    <source>
        <dbReference type="EMBL" id="GAV88073.1"/>
    </source>
</evidence>
<name>A0A1Q3D6Y0_CEPFO</name>
<dbReference type="InParanoid" id="A0A1Q3D6Y0"/>
<feature type="non-terminal residue" evidence="1">
    <location>
        <position position="239"/>
    </location>
</feature>
<organism evidence="1 2">
    <name type="scientific">Cephalotus follicularis</name>
    <name type="common">Albany pitcher plant</name>
    <dbReference type="NCBI Taxonomy" id="3775"/>
    <lineage>
        <taxon>Eukaryota</taxon>
        <taxon>Viridiplantae</taxon>
        <taxon>Streptophyta</taxon>
        <taxon>Embryophyta</taxon>
        <taxon>Tracheophyta</taxon>
        <taxon>Spermatophyta</taxon>
        <taxon>Magnoliopsida</taxon>
        <taxon>eudicotyledons</taxon>
        <taxon>Gunneridae</taxon>
        <taxon>Pentapetalae</taxon>
        <taxon>rosids</taxon>
        <taxon>fabids</taxon>
        <taxon>Oxalidales</taxon>
        <taxon>Cephalotaceae</taxon>
        <taxon>Cephalotus</taxon>
    </lineage>
</organism>
<feature type="non-terminal residue" evidence="1">
    <location>
        <position position="1"/>
    </location>
</feature>
<dbReference type="Proteomes" id="UP000187406">
    <property type="component" value="Unassembled WGS sequence"/>
</dbReference>